<sequence length="152" mass="16256">MIIFVPKKIISVLLAVFVLLGITGIAFEPGKAYAATASPAVGVVNYGLLIERHPDTPKANEALKTENEQAKKEFDAKAAGLGDKEKQDLSIQLTQRVDQKRQELLKGVTEKINAAVKEVADAKGLTIVVDKGSVVYGGQDITDEVLKKIGGK</sequence>
<dbReference type="PANTHER" id="PTHR35089">
    <property type="entry name" value="CHAPERONE PROTEIN SKP"/>
    <property type="match status" value="1"/>
</dbReference>
<evidence type="ECO:0000313" key="3">
    <source>
        <dbReference type="EMBL" id="BBB92199.1"/>
    </source>
</evidence>
<proteinExistence type="inferred from homology"/>
<protein>
    <submittedName>
        <fullName evidence="3">Periplasmic chaperone</fullName>
    </submittedName>
</protein>
<reference evidence="3 4" key="1">
    <citation type="journal article" date="2018" name="Int. J. Syst. Evol. Microbiol.">
        <title>Methylomusa anaerophila gen. nov., sp. nov., an anaerobic methanol-utilizing bacterium isolated from a microbial fuel cell.</title>
        <authorList>
            <person name="Amano N."/>
            <person name="Yamamuro A."/>
            <person name="Miyahara M."/>
            <person name="Kouzuma A."/>
            <person name="Abe T."/>
            <person name="Watanabe K."/>
        </authorList>
    </citation>
    <scope>NUCLEOTIDE SEQUENCE [LARGE SCALE GENOMIC DNA]</scope>
    <source>
        <strain evidence="3 4">MMFC1</strain>
    </source>
</reference>
<comment type="similarity">
    <text evidence="1">Belongs to the Skp family.</text>
</comment>
<dbReference type="Pfam" id="PF03938">
    <property type="entry name" value="OmpH"/>
    <property type="match status" value="1"/>
</dbReference>
<dbReference type="GO" id="GO:0050821">
    <property type="term" value="P:protein stabilization"/>
    <property type="evidence" value="ECO:0007669"/>
    <property type="project" value="TreeGrafter"/>
</dbReference>
<evidence type="ECO:0000256" key="1">
    <source>
        <dbReference type="ARBA" id="ARBA00009091"/>
    </source>
</evidence>
<accession>A0A348AMA1</accession>
<dbReference type="Proteomes" id="UP000276437">
    <property type="component" value="Chromosome"/>
</dbReference>
<dbReference type="AlphaFoldDB" id="A0A348AMA1"/>
<keyword evidence="2" id="KW-0732">Signal</keyword>
<dbReference type="RefSeq" id="WP_126309129.1">
    <property type="nucleotide sequence ID" value="NZ_AP018449.1"/>
</dbReference>
<name>A0A348AMA1_9FIRM</name>
<dbReference type="InterPro" id="IPR024930">
    <property type="entry name" value="Skp_dom_sf"/>
</dbReference>
<evidence type="ECO:0000313" key="4">
    <source>
        <dbReference type="Proteomes" id="UP000276437"/>
    </source>
</evidence>
<dbReference type="PANTHER" id="PTHR35089:SF1">
    <property type="entry name" value="CHAPERONE PROTEIN SKP"/>
    <property type="match status" value="1"/>
</dbReference>
<dbReference type="Gene3D" id="3.30.910.20">
    <property type="entry name" value="Skp domain"/>
    <property type="match status" value="1"/>
</dbReference>
<dbReference type="GO" id="GO:0051082">
    <property type="term" value="F:unfolded protein binding"/>
    <property type="evidence" value="ECO:0007669"/>
    <property type="project" value="InterPro"/>
</dbReference>
<dbReference type="OrthoDB" id="1629169at2"/>
<dbReference type="SMART" id="SM00935">
    <property type="entry name" value="OmpH"/>
    <property type="match status" value="1"/>
</dbReference>
<keyword evidence="4" id="KW-1185">Reference proteome</keyword>
<dbReference type="SUPFAM" id="SSF111384">
    <property type="entry name" value="OmpH-like"/>
    <property type="match status" value="1"/>
</dbReference>
<dbReference type="InterPro" id="IPR005632">
    <property type="entry name" value="Chaperone_Skp"/>
</dbReference>
<dbReference type="EMBL" id="AP018449">
    <property type="protein sequence ID" value="BBB92199.1"/>
    <property type="molecule type" value="Genomic_DNA"/>
</dbReference>
<evidence type="ECO:0000256" key="2">
    <source>
        <dbReference type="ARBA" id="ARBA00022729"/>
    </source>
</evidence>
<dbReference type="KEGG" id="mana:MAMMFC1_02884"/>
<dbReference type="GO" id="GO:0005829">
    <property type="term" value="C:cytosol"/>
    <property type="evidence" value="ECO:0007669"/>
    <property type="project" value="TreeGrafter"/>
</dbReference>
<organism evidence="3 4">
    <name type="scientific">Methylomusa anaerophila</name>
    <dbReference type="NCBI Taxonomy" id="1930071"/>
    <lineage>
        <taxon>Bacteria</taxon>
        <taxon>Bacillati</taxon>
        <taxon>Bacillota</taxon>
        <taxon>Negativicutes</taxon>
        <taxon>Selenomonadales</taxon>
        <taxon>Sporomusaceae</taxon>
        <taxon>Methylomusa</taxon>
    </lineage>
</organism>
<gene>
    <name evidence="3" type="ORF">MAMMFC1_02884</name>
</gene>